<dbReference type="GeneID" id="24922841"/>
<dbReference type="Proteomes" id="UP000008312">
    <property type="component" value="Unassembled WGS sequence"/>
</dbReference>
<dbReference type="InParanoid" id="D8M7J4"/>
<dbReference type="RefSeq" id="XP_012898081.1">
    <property type="nucleotide sequence ID" value="XM_013042627.1"/>
</dbReference>
<evidence type="ECO:0000313" key="3">
    <source>
        <dbReference type="Proteomes" id="UP000008312"/>
    </source>
</evidence>
<dbReference type="Gene3D" id="1.20.225.20">
    <property type="entry name" value="Ub domain-containing protein, DC-UbP/UBTD2, N-terminal domain"/>
    <property type="match status" value="1"/>
</dbReference>
<protein>
    <recommendedName>
        <fullName evidence="1">DC-UbP/UBTD2 N-terminal domain-containing protein</fullName>
    </recommendedName>
</protein>
<name>D8M7J4_BLAHO</name>
<dbReference type="Pfam" id="PF16455">
    <property type="entry name" value="UBD"/>
    <property type="match status" value="1"/>
</dbReference>
<proteinExistence type="predicted"/>
<keyword evidence="3" id="KW-1185">Reference proteome</keyword>
<gene>
    <name evidence="2" type="ORF">GSBLH_T00006717001</name>
</gene>
<dbReference type="PANTHER" id="PTHR13609">
    <property type="entry name" value="UBIQUITIN DOMAIN CONTAINING 1 PROTEIN-RELATED"/>
    <property type="match status" value="1"/>
</dbReference>
<sequence length="199" mass="22848">MGCTTSKSDIQLGSIKAWDYKVDGKAKSVSEEELQTLRKKFWESRTGGKAEIWNVLHECCDLVLNSDIDAANDSLRLHGLTVISGDLCVVKDKDGFVYNIERYCFSTPRNVELKLTLPTSETQNHRFRFRIGAPFLDEEREIVFVFEKKGQHEADITPKEHSPENHCYYNTYHFTDDLTTITEAQVHQKLVDTIQNVES</sequence>
<reference evidence="2" key="1">
    <citation type="submission" date="2010-02" db="EMBL/GenBank/DDBJ databases">
        <title>Sequencing and annotation of the Blastocystis hominis genome.</title>
        <authorList>
            <person name="Wincker P."/>
        </authorList>
    </citation>
    <scope>NUCLEOTIDE SEQUENCE</scope>
    <source>
        <strain evidence="2">Singapore isolate B</strain>
    </source>
</reference>
<dbReference type="InterPro" id="IPR038169">
    <property type="entry name" value="DC-UbP/UBTD2_N_sf"/>
</dbReference>
<dbReference type="AlphaFoldDB" id="D8M7J4"/>
<accession>D8M7J4</accession>
<dbReference type="OrthoDB" id="198995at2759"/>
<organism evidence="2">
    <name type="scientific">Blastocystis hominis</name>
    <dbReference type="NCBI Taxonomy" id="12968"/>
    <lineage>
        <taxon>Eukaryota</taxon>
        <taxon>Sar</taxon>
        <taxon>Stramenopiles</taxon>
        <taxon>Bigyra</taxon>
        <taxon>Opalozoa</taxon>
        <taxon>Opalinata</taxon>
        <taxon>Blastocystidae</taxon>
        <taxon>Blastocystis</taxon>
    </lineage>
</organism>
<dbReference type="InterPro" id="IPR032752">
    <property type="entry name" value="DC-UbP/UBTD2_N"/>
</dbReference>
<feature type="domain" description="DC-UbP/UBTD2 N-terminal" evidence="1">
    <location>
        <begin position="26"/>
        <end position="111"/>
    </location>
</feature>
<dbReference type="InterPro" id="IPR039869">
    <property type="entry name" value="UBTD1/2"/>
</dbReference>
<dbReference type="EMBL" id="FN668672">
    <property type="protein sequence ID" value="CBK24033.2"/>
    <property type="molecule type" value="Genomic_DNA"/>
</dbReference>
<evidence type="ECO:0000259" key="1">
    <source>
        <dbReference type="Pfam" id="PF16455"/>
    </source>
</evidence>
<evidence type="ECO:0000313" key="2">
    <source>
        <dbReference type="EMBL" id="CBK24033.2"/>
    </source>
</evidence>